<dbReference type="AlphaFoldDB" id="A0A0H5B9V7"/>
<sequence length="30" mass="3468">MEEFDSEDFSTSEEDEDYVPSGREDKVASH</sequence>
<dbReference type="EMBL" id="LC057681">
    <property type="protein sequence ID" value="BAR91202.1"/>
    <property type="molecule type" value="mRNA"/>
</dbReference>
<name>A0A0H5B9V7_HUMAN</name>
<organism evidence="2">
    <name type="scientific">Homo sapiens</name>
    <name type="common">Human</name>
    <dbReference type="NCBI Taxonomy" id="9606"/>
    <lineage>
        <taxon>Eukaryota</taxon>
        <taxon>Metazoa</taxon>
        <taxon>Chordata</taxon>
        <taxon>Craniata</taxon>
        <taxon>Vertebrata</taxon>
        <taxon>Euteleostomi</taxon>
        <taxon>Mammalia</taxon>
        <taxon>Eutheria</taxon>
        <taxon>Euarchontoglires</taxon>
        <taxon>Primates</taxon>
        <taxon>Haplorrhini</taxon>
        <taxon>Catarrhini</taxon>
        <taxon>Hominidae</taxon>
        <taxon>Homo</taxon>
    </lineage>
</organism>
<dbReference type="OrthoDB" id="445677at2759"/>
<protein>
    <submittedName>
        <fullName evidence="2">Bucentaur</fullName>
    </submittedName>
</protein>
<gene>
    <name evidence="2" type="primary">CFDP1</name>
</gene>
<dbReference type="EMBL" id="LC057680">
    <property type="protein sequence ID" value="BAR91201.1"/>
    <property type="molecule type" value="mRNA"/>
</dbReference>
<evidence type="ECO:0000256" key="1">
    <source>
        <dbReference type="SAM" id="MobiDB-lite"/>
    </source>
</evidence>
<dbReference type="ChiTaRS" id="CFDP1">
    <property type="organism name" value="human"/>
</dbReference>
<feature type="compositionally biased region" description="Acidic residues" evidence="1">
    <location>
        <begin position="1"/>
        <end position="18"/>
    </location>
</feature>
<proteinExistence type="evidence at transcript level"/>
<reference evidence="2" key="1">
    <citation type="submission" date="2015-06" db="EMBL/GenBank/DDBJ databases">
        <title>Transcript variants of human Bcnt/Cfdp1, a putative epigenetic factor.</title>
        <authorList>
            <person name="Iwashita S."/>
            <person name="Watanabe C."/>
            <person name="Nakashima K."/>
            <person name="Yasuda T."/>
        </authorList>
    </citation>
    <scope>NUCLEOTIDE SEQUENCE</scope>
    <source>
        <tissue evidence="2">Testis</tissue>
    </source>
</reference>
<dbReference type="PeptideAtlas" id="A0A0H5B9V7"/>
<accession>A0A0H5B9V7</accession>
<evidence type="ECO:0000313" key="2">
    <source>
        <dbReference type="EMBL" id="BAR91205.1"/>
    </source>
</evidence>
<dbReference type="EMBL" id="LC057684">
    <property type="protein sequence ID" value="BAR91205.1"/>
    <property type="molecule type" value="mRNA"/>
</dbReference>
<feature type="region of interest" description="Disordered" evidence="1">
    <location>
        <begin position="1"/>
        <end position="30"/>
    </location>
</feature>